<evidence type="ECO:0000256" key="7">
    <source>
        <dbReference type="ARBA" id="ARBA00022741"/>
    </source>
</evidence>
<dbReference type="InterPro" id="IPR041679">
    <property type="entry name" value="DNA2/NAM7-like_C"/>
</dbReference>
<evidence type="ECO:0000256" key="19">
    <source>
        <dbReference type="ARBA" id="ARBA00047995"/>
    </source>
</evidence>
<dbReference type="CDD" id="cd18808">
    <property type="entry name" value="SF1_C_Upf1"/>
    <property type="match status" value="1"/>
</dbReference>
<dbReference type="FunFam" id="3.40.50.300:FF:000789">
    <property type="entry name" value="DNA replication ATP-dependent helicase/nuclease DNA2"/>
    <property type="match status" value="1"/>
</dbReference>
<name>A0A1H6PT53_YARLL</name>
<dbReference type="CDD" id="cd18041">
    <property type="entry name" value="DEXXQc_DNA2"/>
    <property type="match status" value="1"/>
</dbReference>
<keyword evidence="4 20" id="KW-0235">DNA replication</keyword>
<gene>
    <name evidence="25" type="ORF">YALI1_E39500t</name>
</gene>
<feature type="compositionally biased region" description="Basic and acidic residues" evidence="21">
    <location>
        <begin position="148"/>
        <end position="160"/>
    </location>
</feature>
<dbReference type="FunFam" id="3.40.50.300:FF:001170">
    <property type="entry name" value="DNA replication helicase Dna2"/>
    <property type="match status" value="1"/>
</dbReference>
<feature type="domain" description="DNA2/NAM7 helicase helicase" evidence="23">
    <location>
        <begin position="1028"/>
        <end position="1105"/>
    </location>
</feature>
<sequence>MSRYFLGSVPQDDPSPAAEEDEDPSSDWSAATPIRPRENIPSSEQYESSDGHISCILSPLDRNIVIPDQSDEPPIPVVLDPTEILLRRYRPESFNNSAASSAANSTTVKASSAGSDANATSNFTNNLDLNTTVIADDPFVEAVCSTPKGRDISGRFEETTPTRGPPAPKPEESYKLSSSPPKATAEKPSITTSIEGLSSQLDILDDLDDDDIDFALTQHTQKKKEVKLTQPTIKKETDIHVLKDIEDLKKTRGSPIKLSKASMGSNIRPLTEVKKVDVKSFIDDLEDEDFDSDLELEFTQVRAKKKPRLQTSRYKLVTDHVMSQRTHKENALPVEIDYKRDDVLRFRIVEVEESSTQIALVVEDSKAQQHRVALRGCWMRAIPCVGDICHLIDESSNDDMDLDFEMDFDYIVDDMKGDMLFILNPDTLVTCTAVAEAHQCTRNVVLKDKMQGPRGIGSIFALLGVIIHETIQMCFGAVRYDAEFVESCAETVTKANMDGIMLSGESFDSVFAKIKDRLPNIVEWFREYMRQTPSAVAIENRTGKKRTLAITKVVDVEEEIWSPRYGIKGKIDATIEVREGNHRYLVPLEVKTGKSTTHIPHRSQTALYTLMLHDRYTCPINFGVLYYSATSETLVIPAVKDEIHNLLAIRNEVASFMRQGSRDMPDVIYDQGQCDRCFQKSECMVYYRLYDTYLKEYMGEDGGATANKARFLQETEHVTEKDSQFFNHWDALLAKEGSDTAVLKREVWTMLSKDREREGRCFSSLIIDNVEKNANSLWYTFKSPDGSEIPYASVNISPGDRVVISDEAGHYCLAMGTLLGSSSETVRCALDRRLEFSLQKLQGFRSNDNQVFQSMLTHSSQSHEAPIDFRFRVDRDDFAFGLGVARNNLFSLFAKHLGTDESPQKIEQLRSWIVDLAPPQPVAGEPTVKLGRLNSDQTRAVHHILNSKDYSLLLGMPGTGKTTTIAEIIMELVKNGKTVLLSSFTHSAVDNILLKLMQHPSCNFDMLRLGSTSKIHPEVAEHYAANNRRNYETREEFEKLFLAPPVVGATALGIGDWVLQERHFDYCIVDEASQITLPFCLGPIRYADKFVLVGDHYQLTPIVKNPEAAGLRESLFKMLCDAHPTQVVNLGIQYRMCADIMLLSNTLIYDGKLKCGSDEVANQSLAVPQLSKLRTLYADGLPNGDYLGHVLDPKRKVIFLNTDLVPAQETIAGDRIHNPTEAVIVGQIVEALCLCGVEDSQIGCISQYRAQLKLINKELALRSGIEVMTADKFQGRDKDCIVVSLVRSNNEQRVGDLLKDWRRLNVAFTRSRSKLIVIGSRATLESFDLLKEFLRLIDDNGWMYSLPKDCTKMYSIVKQGTSPRKKQKRVGLSQRLIDNRPIMKNILEGL</sequence>
<dbReference type="GO" id="GO:0016887">
    <property type="term" value="F:ATP hydrolysis activity"/>
    <property type="evidence" value="ECO:0007669"/>
    <property type="project" value="RHEA"/>
</dbReference>
<comment type="function">
    <text evidence="20">Key enzyme involved in DNA replication and DNA repair. Involved in Okazaki fragments processing by cleaving long flaps that escape FEN1: flaps that are longer than 27 nucleotides are coated by replication protein A complex (RPA), leading to recruit DNA2 which cleaves the flap until it is too short to bind RPA and becomes a substrate for FEN1. Also involved in 5'-end resection of DNA during double-strand break (DSB) repair by mediating the cleavage of 5'-ssDNA.</text>
</comment>
<proteinExistence type="inferred from homology"/>
<evidence type="ECO:0000256" key="6">
    <source>
        <dbReference type="ARBA" id="ARBA00022723"/>
    </source>
</evidence>
<dbReference type="GO" id="GO:0017116">
    <property type="term" value="F:single-stranded DNA helicase activity"/>
    <property type="evidence" value="ECO:0007669"/>
    <property type="project" value="UniProtKB-UniRule"/>
</dbReference>
<evidence type="ECO:0000256" key="17">
    <source>
        <dbReference type="ARBA" id="ARBA00023242"/>
    </source>
</evidence>
<dbReference type="VEuPathDB" id="FungiDB:YALI0_E33377g"/>
<keyword evidence="18 20" id="KW-0511">Multifunctional enzyme</keyword>
<dbReference type="OrthoDB" id="6513042at2759"/>
<evidence type="ECO:0000256" key="9">
    <source>
        <dbReference type="ARBA" id="ARBA00022763"/>
    </source>
</evidence>
<dbReference type="GO" id="GO:0033567">
    <property type="term" value="P:DNA replication, Okazaki fragment processing"/>
    <property type="evidence" value="ECO:0007669"/>
    <property type="project" value="UniProtKB-UniRule"/>
</dbReference>
<comment type="cofactor">
    <cofactor evidence="1">
        <name>[4Fe-4S] cluster</name>
        <dbReference type="ChEBI" id="CHEBI:49883"/>
    </cofactor>
</comment>
<dbReference type="Pfam" id="PF08696">
    <property type="entry name" value="Dna2"/>
    <property type="match status" value="1"/>
</dbReference>
<keyword evidence="3 20" id="KW-0004">4Fe-4S</keyword>
<keyword evidence="15 20" id="KW-0238">DNA-binding</keyword>
<evidence type="ECO:0000256" key="2">
    <source>
        <dbReference type="ARBA" id="ARBA00007913"/>
    </source>
</evidence>
<dbReference type="EC" id="3.6.4.12" evidence="20"/>
<keyword evidence="17 20" id="KW-0539">Nucleus</keyword>
<dbReference type="GeneID" id="2911983"/>
<dbReference type="InterPro" id="IPR041677">
    <property type="entry name" value="DNA2/NAM7_AAA_11"/>
</dbReference>
<keyword evidence="6 20" id="KW-0479">Metal-binding</keyword>
<evidence type="ECO:0000256" key="3">
    <source>
        <dbReference type="ARBA" id="ARBA00022485"/>
    </source>
</evidence>
<dbReference type="OMA" id="NYCEAAI"/>
<dbReference type="InterPro" id="IPR045055">
    <property type="entry name" value="DNA2/NAM7-like"/>
</dbReference>
<keyword evidence="13 20" id="KW-0408">Iron</keyword>
<dbReference type="GO" id="GO:0005524">
    <property type="term" value="F:ATP binding"/>
    <property type="evidence" value="ECO:0007669"/>
    <property type="project" value="UniProtKB-UniRule"/>
</dbReference>
<dbReference type="Pfam" id="PF13086">
    <property type="entry name" value="AAA_11"/>
    <property type="match status" value="2"/>
</dbReference>
<dbReference type="Pfam" id="PF13087">
    <property type="entry name" value="AAA_12"/>
    <property type="match status" value="1"/>
</dbReference>
<comment type="subcellular location">
    <subcellularLocation>
        <location evidence="20">Nucleus</location>
    </subcellularLocation>
    <subcellularLocation>
        <location evidence="20">Chromosome</location>
    </subcellularLocation>
</comment>
<dbReference type="PANTHER" id="PTHR10887">
    <property type="entry name" value="DNA2/NAM7 HELICASE FAMILY"/>
    <property type="match status" value="1"/>
</dbReference>
<feature type="domain" description="DNA2/NAM7 helicase-like C-terminal" evidence="24">
    <location>
        <begin position="1111"/>
        <end position="1321"/>
    </location>
</feature>
<evidence type="ECO:0000313" key="26">
    <source>
        <dbReference type="Proteomes" id="UP000182444"/>
    </source>
</evidence>
<keyword evidence="11 20" id="KW-0347">Helicase</keyword>
<dbReference type="GO" id="GO:0071932">
    <property type="term" value="P:replication fork reversal"/>
    <property type="evidence" value="ECO:0007669"/>
    <property type="project" value="TreeGrafter"/>
</dbReference>
<evidence type="ECO:0000256" key="5">
    <source>
        <dbReference type="ARBA" id="ARBA00022722"/>
    </source>
</evidence>
<dbReference type="eggNOG" id="KOG1805">
    <property type="taxonomic scope" value="Eukaryota"/>
</dbReference>
<keyword evidence="10 20" id="KW-0378">Hydrolase</keyword>
<keyword evidence="12 20" id="KW-0067">ATP-binding</keyword>
<evidence type="ECO:0000256" key="12">
    <source>
        <dbReference type="ARBA" id="ARBA00022840"/>
    </source>
</evidence>
<dbReference type="GO" id="GO:0017108">
    <property type="term" value="F:5'-flap endonuclease activity"/>
    <property type="evidence" value="ECO:0007669"/>
    <property type="project" value="UniProtKB-UniRule"/>
</dbReference>
<dbReference type="GO" id="GO:0005634">
    <property type="term" value="C:nucleus"/>
    <property type="evidence" value="ECO:0007669"/>
    <property type="project" value="UniProtKB-SubCell"/>
</dbReference>
<evidence type="ECO:0000256" key="15">
    <source>
        <dbReference type="ARBA" id="ARBA00023125"/>
    </source>
</evidence>
<feature type="domain" description="DNA2/NAM7 helicase helicase" evidence="23">
    <location>
        <begin position="933"/>
        <end position="1024"/>
    </location>
</feature>
<dbReference type="InterPro" id="IPR027417">
    <property type="entry name" value="P-loop_NTPase"/>
</dbReference>
<evidence type="ECO:0000256" key="10">
    <source>
        <dbReference type="ARBA" id="ARBA00022801"/>
    </source>
</evidence>
<dbReference type="GO" id="GO:0046872">
    <property type="term" value="F:metal ion binding"/>
    <property type="evidence" value="ECO:0007669"/>
    <property type="project" value="UniProtKB-UniRule"/>
</dbReference>
<dbReference type="EC" id="3.1.-.-" evidence="20"/>
<evidence type="ECO:0000256" key="1">
    <source>
        <dbReference type="ARBA" id="ARBA00001966"/>
    </source>
</evidence>
<dbReference type="VEuPathDB" id="FungiDB:YALI1_E39500t"/>
<evidence type="ECO:0000256" key="18">
    <source>
        <dbReference type="ARBA" id="ARBA00023268"/>
    </source>
</evidence>
<evidence type="ECO:0000259" key="24">
    <source>
        <dbReference type="Pfam" id="PF13087"/>
    </source>
</evidence>
<keyword evidence="16 20" id="KW-0234">DNA repair</keyword>
<dbReference type="InterPro" id="IPR011604">
    <property type="entry name" value="PDDEXK-like_dom_sf"/>
</dbReference>
<evidence type="ECO:0000313" key="25">
    <source>
        <dbReference type="EMBL" id="AOW06336.1"/>
    </source>
</evidence>
<evidence type="ECO:0000256" key="4">
    <source>
        <dbReference type="ARBA" id="ARBA00022705"/>
    </source>
</evidence>
<dbReference type="GO" id="GO:0051539">
    <property type="term" value="F:4 iron, 4 sulfur cluster binding"/>
    <property type="evidence" value="ECO:0007669"/>
    <property type="project" value="UniProtKB-UniRule"/>
</dbReference>
<evidence type="ECO:0000256" key="21">
    <source>
        <dbReference type="SAM" id="MobiDB-lite"/>
    </source>
</evidence>
<comment type="catalytic activity">
    <reaction evidence="19 20">
        <text>ATP + H2O = ADP + phosphate + H(+)</text>
        <dbReference type="Rhea" id="RHEA:13065"/>
        <dbReference type="ChEBI" id="CHEBI:15377"/>
        <dbReference type="ChEBI" id="CHEBI:15378"/>
        <dbReference type="ChEBI" id="CHEBI:30616"/>
        <dbReference type="ChEBI" id="CHEBI:43474"/>
        <dbReference type="ChEBI" id="CHEBI:456216"/>
        <dbReference type="EC" id="3.6.4.12"/>
    </reaction>
</comment>
<keyword evidence="7 20" id="KW-0547">Nucleotide-binding</keyword>
<dbReference type="GO" id="GO:0005737">
    <property type="term" value="C:cytoplasm"/>
    <property type="evidence" value="ECO:0007669"/>
    <property type="project" value="TreeGrafter"/>
</dbReference>
<dbReference type="GO" id="GO:0006281">
    <property type="term" value="P:DNA repair"/>
    <property type="evidence" value="ECO:0007669"/>
    <property type="project" value="UniProtKB-KW"/>
</dbReference>
<evidence type="ECO:0000259" key="22">
    <source>
        <dbReference type="Pfam" id="PF08696"/>
    </source>
</evidence>
<feature type="region of interest" description="Disordered" evidence="21">
    <location>
        <begin position="146"/>
        <end position="189"/>
    </location>
</feature>
<dbReference type="InterPro" id="IPR014808">
    <property type="entry name" value="DNA_replication_fac_Dna2_N"/>
</dbReference>
<accession>A0A1H6PT53</accession>
<dbReference type="GO" id="GO:0003677">
    <property type="term" value="F:DNA binding"/>
    <property type="evidence" value="ECO:0007669"/>
    <property type="project" value="UniProtKB-UniRule"/>
</dbReference>
<feature type="domain" description="DNA replication factor Dna2 N-terminal" evidence="22">
    <location>
        <begin position="364"/>
        <end position="577"/>
    </location>
</feature>
<dbReference type="InterPro" id="IPR047187">
    <property type="entry name" value="SF1_C_Upf1"/>
</dbReference>
<feature type="region of interest" description="Disordered" evidence="21">
    <location>
        <begin position="1"/>
        <end position="52"/>
    </location>
</feature>
<dbReference type="InterPro" id="IPR026851">
    <property type="entry name" value="Dna2/JHS1_DEXXQ-box"/>
</dbReference>
<evidence type="ECO:0000256" key="14">
    <source>
        <dbReference type="ARBA" id="ARBA00023014"/>
    </source>
</evidence>
<dbReference type="SUPFAM" id="SSF52540">
    <property type="entry name" value="P-loop containing nucleoside triphosphate hydrolases"/>
    <property type="match status" value="1"/>
</dbReference>
<keyword evidence="14 20" id="KW-0411">Iron-sulfur</keyword>
<keyword evidence="5 20" id="KW-0540">Nuclease</keyword>
<keyword evidence="9 20" id="KW-0227">DNA damage</keyword>
<dbReference type="GO" id="GO:0005694">
    <property type="term" value="C:chromosome"/>
    <property type="evidence" value="ECO:0007669"/>
    <property type="project" value="UniProtKB-SubCell"/>
</dbReference>
<protein>
    <recommendedName>
        <fullName evidence="20">DNA replication ATP-dependent helicase/nuclease</fullName>
        <ecNumber evidence="20">3.1.-.-</ecNumber>
        <ecNumber evidence="20">3.6.4.12</ecNumber>
    </recommendedName>
</protein>
<evidence type="ECO:0000256" key="16">
    <source>
        <dbReference type="ARBA" id="ARBA00023204"/>
    </source>
</evidence>
<dbReference type="Gene3D" id="3.40.50.300">
    <property type="entry name" value="P-loop containing nucleotide triphosphate hydrolases"/>
    <property type="match status" value="2"/>
</dbReference>
<dbReference type="EMBL" id="CP017557">
    <property type="protein sequence ID" value="AOW06336.1"/>
    <property type="molecule type" value="Genomic_DNA"/>
</dbReference>
<evidence type="ECO:0000256" key="20">
    <source>
        <dbReference type="RuleBase" id="RU367041"/>
    </source>
</evidence>
<keyword evidence="20" id="KW-0158">Chromosome</keyword>
<dbReference type="PANTHER" id="PTHR10887:SF433">
    <property type="entry name" value="DNA REPLICATION ATP-DEPENDENT HELICASE_NUCLEASE DNA2"/>
    <property type="match status" value="1"/>
</dbReference>
<evidence type="ECO:0000256" key="8">
    <source>
        <dbReference type="ARBA" id="ARBA00022759"/>
    </source>
</evidence>
<dbReference type="KEGG" id="yli:2911983"/>
<comment type="similarity">
    <text evidence="2 20">Belongs to the DNA2/NAM7 helicase family.</text>
</comment>
<keyword evidence="8" id="KW-0255">Endonuclease</keyword>
<organism evidence="25 26">
    <name type="scientific">Yarrowia lipolytica</name>
    <name type="common">Candida lipolytica</name>
    <dbReference type="NCBI Taxonomy" id="4952"/>
    <lineage>
        <taxon>Eukaryota</taxon>
        <taxon>Fungi</taxon>
        <taxon>Dikarya</taxon>
        <taxon>Ascomycota</taxon>
        <taxon>Saccharomycotina</taxon>
        <taxon>Dipodascomycetes</taxon>
        <taxon>Dipodascales</taxon>
        <taxon>Dipodascales incertae sedis</taxon>
        <taxon>Yarrowia</taxon>
    </lineage>
</organism>
<dbReference type="Gene3D" id="3.90.320.10">
    <property type="match status" value="1"/>
</dbReference>
<reference evidence="25 26" key="1">
    <citation type="journal article" date="2016" name="PLoS ONE">
        <title>Sequence Assembly of Yarrowia lipolytica Strain W29/CLIB89 Shows Transposable Element Diversity.</title>
        <authorList>
            <person name="Magnan C."/>
            <person name="Yu J."/>
            <person name="Chang I."/>
            <person name="Jahn E."/>
            <person name="Kanomata Y."/>
            <person name="Wu J."/>
            <person name="Zeller M."/>
            <person name="Oakes M."/>
            <person name="Baldi P."/>
            <person name="Sandmeyer S."/>
        </authorList>
    </citation>
    <scope>NUCLEOTIDE SEQUENCE [LARGE SCALE GENOMIC DNA]</scope>
    <source>
        <strain evidence="26">CLIB89(W29)</strain>
    </source>
</reference>
<evidence type="ECO:0000256" key="11">
    <source>
        <dbReference type="ARBA" id="ARBA00022806"/>
    </source>
</evidence>
<dbReference type="Proteomes" id="UP000182444">
    <property type="component" value="Chromosome 1E"/>
</dbReference>
<dbReference type="RefSeq" id="XP_504727.2">
    <property type="nucleotide sequence ID" value="XM_504727.4"/>
</dbReference>
<evidence type="ECO:0000259" key="23">
    <source>
        <dbReference type="Pfam" id="PF13086"/>
    </source>
</evidence>
<evidence type="ECO:0000256" key="13">
    <source>
        <dbReference type="ARBA" id="ARBA00023004"/>
    </source>
</evidence>